<reference evidence="16" key="2">
    <citation type="journal article" date="2022" name="Microbiol. Resour. Announc.">
        <title>Metagenome Sequencing to Explore Phylogenomics of Terrestrial Cyanobacteria.</title>
        <authorList>
            <person name="Ward R.D."/>
            <person name="Stajich J.E."/>
            <person name="Johansen J.R."/>
            <person name="Huntemann M."/>
            <person name="Clum A."/>
            <person name="Foster B."/>
            <person name="Foster B."/>
            <person name="Roux S."/>
            <person name="Palaniappan K."/>
            <person name="Varghese N."/>
            <person name="Mukherjee S."/>
            <person name="Reddy T.B.K."/>
            <person name="Daum C."/>
            <person name="Copeland A."/>
            <person name="Chen I.A."/>
            <person name="Ivanova N.N."/>
            <person name="Kyrpides N.C."/>
            <person name="Shapiro N."/>
            <person name="Eloe-Fadrosh E.A."/>
            <person name="Pietrasiak N."/>
        </authorList>
    </citation>
    <scope>NUCLEOTIDE SEQUENCE</scope>
    <source>
        <strain evidence="16">CPER-KK1</strain>
    </source>
</reference>
<comment type="subunit">
    <text evidence="12">Monomer. Interacts with DnaB.</text>
</comment>
<keyword evidence="4 12" id="KW-0548">Nucleotidyltransferase</keyword>
<dbReference type="InterPro" id="IPR034151">
    <property type="entry name" value="TOPRIM_DnaG_bac"/>
</dbReference>
<keyword evidence="5 12" id="KW-0235">DNA replication</keyword>
<dbReference type="Pfam" id="PF13155">
    <property type="entry name" value="Toprim_2"/>
    <property type="match status" value="1"/>
</dbReference>
<evidence type="ECO:0000313" key="16">
    <source>
        <dbReference type="EMBL" id="MBW4547642.1"/>
    </source>
</evidence>
<comment type="similarity">
    <text evidence="12">Belongs to the DnaG primase family.</text>
</comment>
<dbReference type="Pfam" id="PF08275">
    <property type="entry name" value="DNAG_N"/>
    <property type="match status" value="1"/>
</dbReference>
<feature type="zinc finger region" description="CHC2-type" evidence="12 13">
    <location>
        <begin position="41"/>
        <end position="65"/>
    </location>
</feature>
<dbReference type="InterPro" id="IPR002694">
    <property type="entry name" value="Znf_CHC2"/>
</dbReference>
<dbReference type="GO" id="GO:0008270">
    <property type="term" value="F:zinc ion binding"/>
    <property type="evidence" value="ECO:0007669"/>
    <property type="project" value="UniProtKB-UniRule"/>
</dbReference>
<evidence type="ECO:0000256" key="3">
    <source>
        <dbReference type="ARBA" id="ARBA00022679"/>
    </source>
</evidence>
<evidence type="ECO:0000256" key="10">
    <source>
        <dbReference type="ARBA" id="ARBA00023125"/>
    </source>
</evidence>
<organism evidence="16 17">
    <name type="scientific">Symplocastrum torsivum CPER-KK1</name>
    <dbReference type="NCBI Taxonomy" id="450513"/>
    <lineage>
        <taxon>Bacteria</taxon>
        <taxon>Bacillati</taxon>
        <taxon>Cyanobacteriota</taxon>
        <taxon>Cyanophyceae</taxon>
        <taxon>Oscillatoriophycideae</taxon>
        <taxon>Oscillatoriales</taxon>
        <taxon>Microcoleaceae</taxon>
        <taxon>Symplocastrum</taxon>
    </lineage>
</organism>
<name>A0A951PPW8_9CYAN</name>
<comment type="catalytic activity">
    <reaction evidence="12">
        <text>ssDNA + n NTP = ssDNA/pppN(pN)n-1 hybrid + (n-1) diphosphate.</text>
        <dbReference type="EC" id="2.7.7.101"/>
    </reaction>
</comment>
<comment type="domain">
    <text evidence="12">Contains an N-terminal zinc-binding domain, a central core domain that contains the primase activity, and a C-terminal DnaB-binding domain.</text>
</comment>
<dbReference type="AlphaFoldDB" id="A0A951PPW8"/>
<keyword evidence="9" id="KW-0460">Magnesium</keyword>
<dbReference type="SMART" id="SM00400">
    <property type="entry name" value="ZnF_CHCC"/>
    <property type="match status" value="1"/>
</dbReference>
<dbReference type="InterPro" id="IPR037068">
    <property type="entry name" value="DNA_primase_core_N_sf"/>
</dbReference>
<dbReference type="InterPro" id="IPR036977">
    <property type="entry name" value="DNA_primase_Znf_CHC2"/>
</dbReference>
<keyword evidence="11 12" id="KW-0804">Transcription</keyword>
<dbReference type="EMBL" id="JAHHIF010000045">
    <property type="protein sequence ID" value="MBW4547642.1"/>
    <property type="molecule type" value="Genomic_DNA"/>
</dbReference>
<feature type="region of interest" description="Disordered" evidence="14">
    <location>
        <begin position="487"/>
        <end position="506"/>
    </location>
</feature>
<evidence type="ECO:0000256" key="14">
    <source>
        <dbReference type="SAM" id="MobiDB-lite"/>
    </source>
</evidence>
<dbReference type="InterPro" id="IPR050219">
    <property type="entry name" value="DnaG_primase"/>
</dbReference>
<evidence type="ECO:0000313" key="17">
    <source>
        <dbReference type="Proteomes" id="UP000753908"/>
    </source>
</evidence>
<dbReference type="GO" id="GO:0006269">
    <property type="term" value="P:DNA replication, synthesis of primer"/>
    <property type="evidence" value="ECO:0007669"/>
    <property type="project" value="UniProtKB-UniRule"/>
</dbReference>
<dbReference type="GO" id="GO:0005737">
    <property type="term" value="C:cytoplasm"/>
    <property type="evidence" value="ECO:0007669"/>
    <property type="project" value="TreeGrafter"/>
</dbReference>
<evidence type="ECO:0000256" key="2">
    <source>
        <dbReference type="ARBA" id="ARBA00022515"/>
    </source>
</evidence>
<feature type="region of interest" description="Disordered" evidence="14">
    <location>
        <begin position="368"/>
        <end position="388"/>
    </location>
</feature>
<dbReference type="PROSITE" id="PS50880">
    <property type="entry name" value="TOPRIM"/>
    <property type="match status" value="1"/>
</dbReference>
<comment type="function">
    <text evidence="12">RNA polymerase that catalyzes the synthesis of short RNA molecules used as primers for DNA polymerase during DNA replication.</text>
</comment>
<feature type="domain" description="Toprim" evidence="15">
    <location>
        <begin position="265"/>
        <end position="348"/>
    </location>
</feature>
<evidence type="ECO:0000256" key="12">
    <source>
        <dbReference type="HAMAP-Rule" id="MF_00974"/>
    </source>
</evidence>
<gene>
    <name evidence="12 16" type="primary">dnaG</name>
    <name evidence="16" type="ORF">KME25_24850</name>
</gene>
<dbReference type="PIRSF" id="PIRSF002811">
    <property type="entry name" value="DnaG"/>
    <property type="match status" value="1"/>
</dbReference>
<evidence type="ECO:0000256" key="7">
    <source>
        <dbReference type="ARBA" id="ARBA00022771"/>
    </source>
</evidence>
<dbReference type="InterPro" id="IPR006295">
    <property type="entry name" value="DNA_primase_DnaG"/>
</dbReference>
<evidence type="ECO:0000256" key="1">
    <source>
        <dbReference type="ARBA" id="ARBA00022478"/>
    </source>
</evidence>
<dbReference type="InterPro" id="IPR013264">
    <property type="entry name" value="DNAG_N"/>
</dbReference>
<accession>A0A951PPW8</accession>
<dbReference type="GO" id="GO:0003899">
    <property type="term" value="F:DNA-directed RNA polymerase activity"/>
    <property type="evidence" value="ECO:0007669"/>
    <property type="project" value="UniProtKB-UniRule"/>
</dbReference>
<dbReference type="InterPro" id="IPR006171">
    <property type="entry name" value="TOPRIM_dom"/>
</dbReference>
<reference evidence="16" key="1">
    <citation type="submission" date="2021-05" db="EMBL/GenBank/DDBJ databases">
        <authorList>
            <person name="Pietrasiak N."/>
            <person name="Ward R."/>
            <person name="Stajich J.E."/>
            <person name="Kurbessoian T."/>
        </authorList>
    </citation>
    <scope>NUCLEOTIDE SEQUENCE</scope>
    <source>
        <strain evidence="16">CPER-KK1</strain>
    </source>
</reference>
<dbReference type="Pfam" id="PF01807">
    <property type="entry name" value="Zn_ribbon_DnaG"/>
    <property type="match status" value="1"/>
</dbReference>
<evidence type="ECO:0000259" key="15">
    <source>
        <dbReference type="PROSITE" id="PS50880"/>
    </source>
</evidence>
<dbReference type="Proteomes" id="UP000753908">
    <property type="component" value="Unassembled WGS sequence"/>
</dbReference>
<sequence>MEIPRLHPDTVEEVKQRADIVDVVSEHVVLRKRGKDYIGLCPFHDEKSPSFSVSPMKQLYYCFGCSAGGNAVTFLMEVGKRSFSDVVLDLARRYNVSVQTLEPEQRQELQRQLSLREQLYEILAIATEFYKHVLRQPLGEHALTYLQQTRGLTEETIQQFQLGYAPAGWATIYKYLVEQKGKPVQQVEQAGLIVPRKEGNGYYDRFRDRLIIPIRDTQGRVIGFGGRSLGDEQPKYLNSPETELFDKGKTLFALDKARDAISKQDQAVVVEGYFDAIALHAAGITNVVASLGTALSQAQVRQLLRYTESKQIILNFDADQAGNKAAGRAIGEIADLVYKGQINLRILNLSKFGAKDSDEFLEKHDPASYQDQLGTGGSDNQGRSPSLHQDWLGSLSKDKLKALQNQALSWLEWQISQILIGKDLKDASQFQQVAQEMVKLLNKLEDINQHTYYVNHCAQLLSQGQTKLVPLFIENLQAQLKKPVLTSSKKLSPKQKNSSNQRSHLNLPVGSEQNLLEQAEALLLRIYLHCPEYRQTIIDTLEAQDLLFSLSHHRFLWQQILGLQTPARSAIALGNAKSERSSATLWHNDTPDRLISLLQDRSLEFPNEIAVVSHLFHLDERRQEDLVRAPLLIRAAAACLEKVSCEKHRRYCLEQWQKLDPSTDLKRREYYWQELYAVTQRILELDQLRQFNLSDIIGSAIG</sequence>
<evidence type="ECO:0000256" key="8">
    <source>
        <dbReference type="ARBA" id="ARBA00022833"/>
    </source>
</evidence>
<keyword evidence="10 12" id="KW-0238">DNA-binding</keyword>
<dbReference type="Gene3D" id="3.90.580.10">
    <property type="entry name" value="Zinc finger, CHC2-type domain"/>
    <property type="match status" value="1"/>
</dbReference>
<keyword evidence="3 12" id="KW-0808">Transferase</keyword>
<evidence type="ECO:0000256" key="13">
    <source>
        <dbReference type="PIRSR" id="PIRSR002811-1"/>
    </source>
</evidence>
<dbReference type="SMART" id="SM00493">
    <property type="entry name" value="TOPRIM"/>
    <property type="match status" value="1"/>
</dbReference>
<evidence type="ECO:0000256" key="11">
    <source>
        <dbReference type="ARBA" id="ARBA00023163"/>
    </source>
</evidence>
<dbReference type="GO" id="GO:0000428">
    <property type="term" value="C:DNA-directed RNA polymerase complex"/>
    <property type="evidence" value="ECO:0007669"/>
    <property type="project" value="UniProtKB-KW"/>
</dbReference>
<proteinExistence type="inferred from homology"/>
<keyword evidence="1 12" id="KW-0240">DNA-directed RNA polymerase</keyword>
<evidence type="ECO:0000256" key="6">
    <source>
        <dbReference type="ARBA" id="ARBA00022723"/>
    </source>
</evidence>
<dbReference type="PANTHER" id="PTHR30313">
    <property type="entry name" value="DNA PRIMASE"/>
    <property type="match status" value="1"/>
</dbReference>
<dbReference type="Gene3D" id="3.90.980.10">
    <property type="entry name" value="DNA primase, catalytic core, N-terminal domain"/>
    <property type="match status" value="1"/>
</dbReference>
<protein>
    <recommendedName>
        <fullName evidence="12">DNA primase</fullName>
        <ecNumber evidence="12">2.7.7.101</ecNumber>
    </recommendedName>
</protein>
<dbReference type="HAMAP" id="MF_00974">
    <property type="entry name" value="DNA_primase_DnaG"/>
    <property type="match status" value="1"/>
</dbReference>
<keyword evidence="7 12" id="KW-0863">Zinc-finger</keyword>
<comment type="caution">
    <text evidence="16">The sequence shown here is derived from an EMBL/GenBank/DDBJ whole genome shotgun (WGS) entry which is preliminary data.</text>
</comment>
<dbReference type="Pfam" id="PF10410">
    <property type="entry name" value="DnaB_bind"/>
    <property type="match status" value="1"/>
</dbReference>
<dbReference type="SUPFAM" id="SSF57783">
    <property type="entry name" value="Zinc beta-ribbon"/>
    <property type="match status" value="1"/>
</dbReference>
<keyword evidence="2 12" id="KW-0639">Primosome</keyword>
<dbReference type="GO" id="GO:0003677">
    <property type="term" value="F:DNA binding"/>
    <property type="evidence" value="ECO:0007669"/>
    <property type="project" value="UniProtKB-KW"/>
</dbReference>
<evidence type="ECO:0000256" key="5">
    <source>
        <dbReference type="ARBA" id="ARBA00022705"/>
    </source>
</evidence>
<dbReference type="CDD" id="cd03364">
    <property type="entry name" value="TOPRIM_DnaG_primases"/>
    <property type="match status" value="1"/>
</dbReference>
<dbReference type="Gene3D" id="3.40.1360.10">
    <property type="match status" value="1"/>
</dbReference>
<dbReference type="PANTHER" id="PTHR30313:SF2">
    <property type="entry name" value="DNA PRIMASE"/>
    <property type="match status" value="1"/>
</dbReference>
<keyword evidence="6 12" id="KW-0479">Metal-binding</keyword>
<dbReference type="NCBIfam" id="TIGR01391">
    <property type="entry name" value="dnaG"/>
    <property type="match status" value="1"/>
</dbReference>
<dbReference type="FunFam" id="3.90.580.10:FF:000001">
    <property type="entry name" value="DNA primase"/>
    <property type="match status" value="1"/>
</dbReference>
<keyword evidence="8 12" id="KW-0862">Zinc</keyword>
<dbReference type="EC" id="2.7.7.101" evidence="12"/>
<dbReference type="InterPro" id="IPR019475">
    <property type="entry name" value="DNA_primase_DnaB-bd"/>
</dbReference>
<dbReference type="GO" id="GO:1990077">
    <property type="term" value="C:primosome complex"/>
    <property type="evidence" value="ECO:0007669"/>
    <property type="project" value="UniProtKB-KW"/>
</dbReference>
<dbReference type="FunFam" id="3.90.980.10:FF:000001">
    <property type="entry name" value="DNA primase"/>
    <property type="match status" value="1"/>
</dbReference>
<evidence type="ECO:0000256" key="4">
    <source>
        <dbReference type="ARBA" id="ARBA00022695"/>
    </source>
</evidence>
<dbReference type="SUPFAM" id="SSF56731">
    <property type="entry name" value="DNA primase core"/>
    <property type="match status" value="2"/>
</dbReference>
<dbReference type="InterPro" id="IPR030846">
    <property type="entry name" value="DnaG_bac"/>
</dbReference>
<feature type="compositionally biased region" description="Polar residues" evidence="14">
    <location>
        <begin position="487"/>
        <end position="504"/>
    </location>
</feature>
<comment type="cofactor">
    <cofactor evidence="12 13">
        <name>Zn(2+)</name>
        <dbReference type="ChEBI" id="CHEBI:29105"/>
    </cofactor>
    <text evidence="12 13">Binds 1 zinc ion per monomer.</text>
</comment>
<evidence type="ECO:0000256" key="9">
    <source>
        <dbReference type="ARBA" id="ARBA00022842"/>
    </source>
</evidence>